<name>A0A9Y2F5Q0_9SPHN</name>
<protein>
    <submittedName>
        <fullName evidence="1">Uncharacterized protein</fullName>
    </submittedName>
</protein>
<dbReference type="PROSITE" id="PS51257">
    <property type="entry name" value="PROKAR_LIPOPROTEIN"/>
    <property type="match status" value="1"/>
</dbReference>
<dbReference type="RefSeq" id="WP_285975353.1">
    <property type="nucleotide sequence ID" value="NZ_CP127221.1"/>
</dbReference>
<dbReference type="EMBL" id="CP127221">
    <property type="protein sequence ID" value="WIW95037.1"/>
    <property type="molecule type" value="Genomic_DNA"/>
</dbReference>
<evidence type="ECO:0000313" key="2">
    <source>
        <dbReference type="Proteomes" id="UP001231445"/>
    </source>
</evidence>
<dbReference type="KEGG" id="arue:QQX03_08685"/>
<sequence>MTKPTFLVLLIALAGCDENSNPDLQNTQIEGITRELSEIKLKDPAWKRTPVPNGLIYISSIYQCDKILRYDEQMKLDTAMFSIHGQHNRAVFSYMKPRTDSVYYAYPNWVDPKQTNSLGTISRAAYEYEGAEGTKYILDVNEVFENGREVIKSADVWANKEGKWIDLDGFILSGQHYNEEAAALLSLEISGDGGNIVTSGKINDIGIRDVLSDDNPLNSKCSLADLEKTGLADEKFWHAERAIWISPRQVLNNGLNGHKEP</sequence>
<keyword evidence="2" id="KW-1185">Reference proteome</keyword>
<dbReference type="AlphaFoldDB" id="A0A9Y2F5Q0"/>
<proteinExistence type="predicted"/>
<accession>A0A9Y2F5Q0</accession>
<gene>
    <name evidence="1" type="ORF">QQX03_08685</name>
</gene>
<evidence type="ECO:0000313" key="1">
    <source>
        <dbReference type="EMBL" id="WIW95037.1"/>
    </source>
</evidence>
<organism evidence="1 2">
    <name type="scientific">Altererythrobacter rubellus</name>
    <dbReference type="NCBI Taxonomy" id="2173831"/>
    <lineage>
        <taxon>Bacteria</taxon>
        <taxon>Pseudomonadati</taxon>
        <taxon>Pseudomonadota</taxon>
        <taxon>Alphaproteobacteria</taxon>
        <taxon>Sphingomonadales</taxon>
        <taxon>Erythrobacteraceae</taxon>
        <taxon>Altererythrobacter</taxon>
    </lineage>
</organism>
<reference evidence="1 2" key="1">
    <citation type="submission" date="2023-06" db="EMBL/GenBank/DDBJ databases">
        <title>Altererythrobacter rubellus NBRC 112769 genome.</title>
        <authorList>
            <person name="Zhang K."/>
        </authorList>
    </citation>
    <scope>NUCLEOTIDE SEQUENCE [LARGE SCALE GENOMIC DNA]</scope>
    <source>
        <strain evidence="1 2">NBRC 112769</strain>
    </source>
</reference>
<dbReference type="Proteomes" id="UP001231445">
    <property type="component" value="Chromosome"/>
</dbReference>